<evidence type="ECO:0000313" key="3">
    <source>
        <dbReference type="EMBL" id="VDL66392.1"/>
    </source>
</evidence>
<feature type="chain" id="PRO_5043124798" evidence="2">
    <location>
        <begin position="24"/>
        <end position="60"/>
    </location>
</feature>
<feature type="region of interest" description="Disordered" evidence="1">
    <location>
        <begin position="25"/>
        <end position="60"/>
    </location>
</feature>
<dbReference type="AlphaFoldDB" id="A0A0N4XJV0"/>
<reference evidence="5" key="1">
    <citation type="submission" date="2017-02" db="UniProtKB">
        <authorList>
            <consortium name="WormBaseParasite"/>
        </authorList>
    </citation>
    <scope>IDENTIFICATION</scope>
</reference>
<evidence type="ECO:0000256" key="2">
    <source>
        <dbReference type="SAM" id="SignalP"/>
    </source>
</evidence>
<accession>A0A0N4XJV0</accession>
<feature type="signal peptide" evidence="2">
    <location>
        <begin position="1"/>
        <end position="23"/>
    </location>
</feature>
<dbReference type="WBParaSite" id="NBR_0000280201-mRNA-1">
    <property type="protein sequence ID" value="NBR_0000280201-mRNA-1"/>
    <property type="gene ID" value="NBR_0000280201"/>
</dbReference>
<keyword evidence="4" id="KW-1185">Reference proteome</keyword>
<sequence length="60" mass="6309">MLGELALFSTFIVLVMYFIGCSAKEKSGGGGGAQSQIGSVNQMRSDQKPPKQAAAPVRSY</sequence>
<evidence type="ECO:0000256" key="1">
    <source>
        <dbReference type="SAM" id="MobiDB-lite"/>
    </source>
</evidence>
<gene>
    <name evidence="3" type="ORF">NBR_LOCUS2803</name>
</gene>
<dbReference type="OMA" id="IAYSRSW"/>
<evidence type="ECO:0000313" key="4">
    <source>
        <dbReference type="Proteomes" id="UP000271162"/>
    </source>
</evidence>
<dbReference type="EMBL" id="UYSL01003574">
    <property type="protein sequence ID" value="VDL66392.1"/>
    <property type="molecule type" value="Genomic_DNA"/>
</dbReference>
<keyword evidence="2" id="KW-0732">Signal</keyword>
<dbReference type="Proteomes" id="UP000271162">
    <property type="component" value="Unassembled WGS sequence"/>
</dbReference>
<reference evidence="3 4" key="2">
    <citation type="submission" date="2018-11" db="EMBL/GenBank/DDBJ databases">
        <authorList>
            <consortium name="Pathogen Informatics"/>
        </authorList>
    </citation>
    <scope>NUCLEOTIDE SEQUENCE [LARGE SCALE GENOMIC DNA]</scope>
</reference>
<organism evidence="5">
    <name type="scientific">Nippostrongylus brasiliensis</name>
    <name type="common">Rat hookworm</name>
    <dbReference type="NCBI Taxonomy" id="27835"/>
    <lineage>
        <taxon>Eukaryota</taxon>
        <taxon>Metazoa</taxon>
        <taxon>Ecdysozoa</taxon>
        <taxon>Nematoda</taxon>
        <taxon>Chromadorea</taxon>
        <taxon>Rhabditida</taxon>
        <taxon>Rhabditina</taxon>
        <taxon>Rhabditomorpha</taxon>
        <taxon>Strongyloidea</taxon>
        <taxon>Heligmosomidae</taxon>
        <taxon>Nippostrongylus</taxon>
    </lineage>
</organism>
<proteinExistence type="predicted"/>
<protein>
    <submittedName>
        <fullName evidence="5">Secreted protein</fullName>
    </submittedName>
</protein>
<evidence type="ECO:0000313" key="5">
    <source>
        <dbReference type="WBParaSite" id="NBR_0000280201-mRNA-1"/>
    </source>
</evidence>
<name>A0A0N4XJV0_NIPBR</name>